<dbReference type="EC" id="3.4.21.89" evidence="4 7"/>
<protein>
    <recommendedName>
        <fullName evidence="4 7">Signal peptidase I</fullName>
        <ecNumber evidence="4 7">3.4.21.89</ecNumber>
    </recommendedName>
</protein>
<keyword evidence="7" id="KW-0645">Protease</keyword>
<organism evidence="10 11">
    <name type="scientific">Arthrobacter terrae</name>
    <dbReference type="NCBI Taxonomy" id="2935737"/>
    <lineage>
        <taxon>Bacteria</taxon>
        <taxon>Bacillati</taxon>
        <taxon>Actinomycetota</taxon>
        <taxon>Actinomycetes</taxon>
        <taxon>Micrococcales</taxon>
        <taxon>Micrococcaceae</taxon>
        <taxon>Arthrobacter</taxon>
    </lineage>
</organism>
<proteinExistence type="inferred from homology"/>
<dbReference type="SUPFAM" id="SSF51306">
    <property type="entry name" value="LexA/Signal peptidase"/>
    <property type="match status" value="1"/>
</dbReference>
<reference evidence="10 11" key="1">
    <citation type="submission" date="2020-11" db="EMBL/GenBank/DDBJ databases">
        <title>Arthrobacter antarcticus sp. nov., isolated from Antarctic Soil.</title>
        <authorList>
            <person name="Li J."/>
        </authorList>
    </citation>
    <scope>NUCLEOTIDE SEQUENCE [LARGE SCALE GENOMIC DNA]</scope>
    <source>
        <strain evidence="10 11">Z1-20</strain>
    </source>
</reference>
<dbReference type="InterPro" id="IPR019533">
    <property type="entry name" value="Peptidase_S26"/>
</dbReference>
<evidence type="ECO:0000256" key="8">
    <source>
        <dbReference type="SAM" id="MobiDB-lite"/>
    </source>
</evidence>
<sequence length="318" mass="34381">MPQNTPGVPDDDEPRGMPGPETDHHGPEADHHGPDGTPGPEADHHGHAAHAQPSHSAASHQTVHGAHSAASPDHQETSGERMRRGARAWLKEIGTIIVVALVLSFLIKTFLFRAYWIPSGSMENTLEENDRIFVNLLVPRPFALERGDIVVFKDSQHWLPPTAPQSDGPLSWTKDALMFVGLAPDESQQHLVKRVIGMPGDRVICCDAGGKITINGQPITEPYLYPRAAPSATAFDVTVPADELWVMGDHRNDSADSRAHMDTPGRGFVPVADIEGRATVIAWPFNRLAILGNYPDVFRDVPAPAKPAPSSPAPTSGR</sequence>
<dbReference type="GO" id="GO:0005886">
    <property type="term" value="C:plasma membrane"/>
    <property type="evidence" value="ECO:0007669"/>
    <property type="project" value="UniProtKB-SubCell"/>
</dbReference>
<gene>
    <name evidence="10" type="primary">lepB</name>
    <name evidence="10" type="ORF">IV500_06900</name>
</gene>
<dbReference type="GO" id="GO:0004252">
    <property type="term" value="F:serine-type endopeptidase activity"/>
    <property type="evidence" value="ECO:0007669"/>
    <property type="project" value="InterPro"/>
</dbReference>
<evidence type="ECO:0000313" key="11">
    <source>
        <dbReference type="Proteomes" id="UP000655366"/>
    </source>
</evidence>
<name>A0A931G4S1_9MICC</name>
<evidence type="ECO:0000256" key="4">
    <source>
        <dbReference type="ARBA" id="ARBA00013208"/>
    </source>
</evidence>
<evidence type="ECO:0000256" key="2">
    <source>
        <dbReference type="ARBA" id="ARBA00004401"/>
    </source>
</evidence>
<dbReference type="PRINTS" id="PR00727">
    <property type="entry name" value="LEADERPTASE"/>
</dbReference>
<accession>A0A931G4S1</accession>
<feature type="compositionally biased region" description="Low complexity" evidence="8">
    <location>
        <begin position="49"/>
        <end position="60"/>
    </location>
</feature>
<dbReference type="InterPro" id="IPR036286">
    <property type="entry name" value="LexA/Signal_pep-like_sf"/>
</dbReference>
<comment type="catalytic activity">
    <reaction evidence="1 7">
        <text>Cleavage of hydrophobic, N-terminal signal or leader sequences from secreted and periplasmic proteins.</text>
        <dbReference type="EC" id="3.4.21.89"/>
    </reaction>
</comment>
<dbReference type="CDD" id="cd06530">
    <property type="entry name" value="S26_SPase_I"/>
    <property type="match status" value="1"/>
</dbReference>
<evidence type="ECO:0000256" key="6">
    <source>
        <dbReference type="PIRSR" id="PIRSR600223-1"/>
    </source>
</evidence>
<dbReference type="PANTHER" id="PTHR43390:SF1">
    <property type="entry name" value="CHLOROPLAST PROCESSING PEPTIDASE"/>
    <property type="match status" value="1"/>
</dbReference>
<keyword evidence="7" id="KW-0472">Membrane</keyword>
<evidence type="ECO:0000256" key="5">
    <source>
        <dbReference type="ARBA" id="ARBA00022801"/>
    </source>
</evidence>
<dbReference type="RefSeq" id="WP_196396069.1">
    <property type="nucleotide sequence ID" value="NZ_JADNYM010000007.1"/>
</dbReference>
<feature type="compositionally biased region" description="Basic and acidic residues" evidence="8">
    <location>
        <begin position="73"/>
        <end position="82"/>
    </location>
</feature>
<evidence type="ECO:0000256" key="7">
    <source>
        <dbReference type="RuleBase" id="RU362042"/>
    </source>
</evidence>
<dbReference type="GO" id="GO:0006465">
    <property type="term" value="P:signal peptide processing"/>
    <property type="evidence" value="ECO:0007669"/>
    <property type="project" value="InterPro"/>
</dbReference>
<feature type="active site" evidence="6">
    <location>
        <position position="121"/>
    </location>
</feature>
<dbReference type="NCBIfam" id="TIGR02227">
    <property type="entry name" value="sigpep_I_bact"/>
    <property type="match status" value="1"/>
</dbReference>
<dbReference type="InterPro" id="IPR000223">
    <property type="entry name" value="Pept_S26A_signal_pept_1"/>
</dbReference>
<feature type="transmembrane region" description="Helical" evidence="7">
    <location>
        <begin position="93"/>
        <end position="116"/>
    </location>
</feature>
<evidence type="ECO:0000256" key="3">
    <source>
        <dbReference type="ARBA" id="ARBA00009370"/>
    </source>
</evidence>
<dbReference type="InterPro" id="IPR019758">
    <property type="entry name" value="Pept_S26A_signal_pept_1_CS"/>
</dbReference>
<keyword evidence="7" id="KW-1133">Transmembrane helix</keyword>
<comment type="subcellular location">
    <subcellularLocation>
        <location evidence="2">Cell membrane</location>
        <topology evidence="2">Single-pass type II membrane protein</topology>
    </subcellularLocation>
    <subcellularLocation>
        <location evidence="7">Membrane</location>
        <topology evidence="7">Single-pass type II membrane protein</topology>
    </subcellularLocation>
</comment>
<feature type="domain" description="Peptidase S26" evidence="9">
    <location>
        <begin position="91"/>
        <end position="283"/>
    </location>
</feature>
<comment type="similarity">
    <text evidence="3 7">Belongs to the peptidase S26 family.</text>
</comment>
<keyword evidence="7" id="KW-0812">Transmembrane</keyword>
<evidence type="ECO:0000256" key="1">
    <source>
        <dbReference type="ARBA" id="ARBA00000677"/>
    </source>
</evidence>
<feature type="active site" evidence="6">
    <location>
        <position position="193"/>
    </location>
</feature>
<comment type="caution">
    <text evidence="10">The sequence shown here is derived from an EMBL/GenBank/DDBJ whole genome shotgun (WGS) entry which is preliminary data.</text>
</comment>
<evidence type="ECO:0000313" key="10">
    <source>
        <dbReference type="EMBL" id="MBG0739123.1"/>
    </source>
</evidence>
<feature type="region of interest" description="Disordered" evidence="8">
    <location>
        <begin position="1"/>
        <end position="82"/>
    </location>
</feature>
<dbReference type="PANTHER" id="PTHR43390">
    <property type="entry name" value="SIGNAL PEPTIDASE I"/>
    <property type="match status" value="1"/>
</dbReference>
<keyword evidence="5 7" id="KW-0378">Hydrolase</keyword>
<dbReference type="EMBL" id="JADNYM010000007">
    <property type="protein sequence ID" value="MBG0739123.1"/>
    <property type="molecule type" value="Genomic_DNA"/>
</dbReference>
<dbReference type="GO" id="GO:0009003">
    <property type="term" value="F:signal peptidase activity"/>
    <property type="evidence" value="ECO:0007669"/>
    <property type="project" value="UniProtKB-EC"/>
</dbReference>
<evidence type="ECO:0000259" key="9">
    <source>
        <dbReference type="Pfam" id="PF10502"/>
    </source>
</evidence>
<dbReference type="PROSITE" id="PS00761">
    <property type="entry name" value="SPASE_I_3"/>
    <property type="match status" value="1"/>
</dbReference>
<dbReference type="Proteomes" id="UP000655366">
    <property type="component" value="Unassembled WGS sequence"/>
</dbReference>
<dbReference type="AlphaFoldDB" id="A0A931G4S1"/>
<dbReference type="Gene3D" id="2.10.109.10">
    <property type="entry name" value="Umud Fragment, subunit A"/>
    <property type="match status" value="1"/>
</dbReference>
<dbReference type="Pfam" id="PF10502">
    <property type="entry name" value="Peptidase_S26"/>
    <property type="match status" value="1"/>
</dbReference>
<feature type="compositionally biased region" description="Basic and acidic residues" evidence="8">
    <location>
        <begin position="21"/>
        <end position="34"/>
    </location>
</feature>
<keyword evidence="11" id="KW-1185">Reference proteome</keyword>